<dbReference type="PANTHER" id="PTHR43065:SF42">
    <property type="entry name" value="TWO-COMPONENT SENSOR PPRA"/>
    <property type="match status" value="1"/>
</dbReference>
<dbReference type="Gene3D" id="3.30.565.10">
    <property type="entry name" value="Histidine kinase-like ATPase, C-terminal domain"/>
    <property type="match status" value="1"/>
</dbReference>
<dbReference type="InterPro" id="IPR003594">
    <property type="entry name" value="HATPase_dom"/>
</dbReference>
<dbReference type="SMART" id="SM00388">
    <property type="entry name" value="HisKA"/>
    <property type="match status" value="1"/>
</dbReference>
<dbReference type="GO" id="GO:0000155">
    <property type="term" value="F:phosphorelay sensor kinase activity"/>
    <property type="evidence" value="ECO:0007669"/>
    <property type="project" value="InterPro"/>
</dbReference>
<dbReference type="PROSITE" id="PS50110">
    <property type="entry name" value="RESPONSE_REGULATORY"/>
    <property type="match status" value="1"/>
</dbReference>
<evidence type="ECO:0000256" key="4">
    <source>
        <dbReference type="ARBA" id="ARBA00022679"/>
    </source>
</evidence>
<comment type="caution">
    <text evidence="9">The sequence shown here is derived from an EMBL/GenBank/DDBJ whole genome shotgun (WGS) entry which is preliminary data.</text>
</comment>
<dbReference type="Pfam" id="PF02518">
    <property type="entry name" value="HATPase_c"/>
    <property type="match status" value="1"/>
</dbReference>
<keyword evidence="3 6" id="KW-0597">Phosphoprotein</keyword>
<dbReference type="AlphaFoldDB" id="A0A7C2TGH5"/>
<dbReference type="PROSITE" id="PS50109">
    <property type="entry name" value="HIS_KIN"/>
    <property type="match status" value="1"/>
</dbReference>
<dbReference type="Proteomes" id="UP000885986">
    <property type="component" value="Unassembled WGS sequence"/>
</dbReference>
<dbReference type="PRINTS" id="PR00344">
    <property type="entry name" value="BCTRLSENSOR"/>
</dbReference>
<dbReference type="InterPro" id="IPR036890">
    <property type="entry name" value="HATPase_C_sf"/>
</dbReference>
<dbReference type="SUPFAM" id="SSF47384">
    <property type="entry name" value="Homodimeric domain of signal transducing histidine kinase"/>
    <property type="match status" value="1"/>
</dbReference>
<sequence>MASDEILREALVDLAKAREFEARQRRESEALLAGLRVLIKPMESSRMFRELLEVMQNVLDFAGAFVLQGRPDGSLLATVATADLFLHRRWQPAAMFKRVLNHAATTVFDVKMVEEWRKQPPEVLAEVGSALHVPLRGGDQAAILVCTHPRRSHFGRAHHRLAENFSTLASQALLNAERQQMEAQLFQARKMEALGILAGGIAHDFNNILTPILIHSQMATLEAGTNPALQKSLSQIEQAAERAGKLIHQILDFNRQGKHDPRPIHLGPVIKEAIKFLRSTIAPNIEIEYKQKRKNDMVAADPTQMLQVVMNLAINAAHAMRKTGGRLAIELGTAAQPASLPPEVTNRQGWLKLTVTDNGPGIAAENLNRIFDPFFTTKTKGEGSGMGLAVAHGIISKHGGAIRVYSEPGQGACFEILLPEITGPAQAMEEQESSPAMPGGGEHILFVDDEMPVIKAFVPMLERLGYRVSTAVNGEDALRVIARQPQKYDLLITDYNMPGINGEEVAARAVKLNPQLPVILCTGFAGPLNEGGRHGRNIAAYMAKPFRMSEFAATIRQALATKKK</sequence>
<dbReference type="SUPFAM" id="SSF55874">
    <property type="entry name" value="ATPase domain of HSP90 chaperone/DNA topoisomerase II/histidine kinase"/>
    <property type="match status" value="1"/>
</dbReference>
<name>A0A7C2TGH5_9BACT</name>
<dbReference type="Gene3D" id="1.10.287.130">
    <property type="match status" value="1"/>
</dbReference>
<dbReference type="SMART" id="SM00387">
    <property type="entry name" value="HATPase_c"/>
    <property type="match status" value="1"/>
</dbReference>
<dbReference type="InterPro" id="IPR001789">
    <property type="entry name" value="Sig_transdc_resp-reg_receiver"/>
</dbReference>
<gene>
    <name evidence="9" type="ORF">ENN98_00175</name>
</gene>
<dbReference type="InterPro" id="IPR011006">
    <property type="entry name" value="CheY-like_superfamily"/>
</dbReference>
<dbReference type="Gene3D" id="3.30.450.40">
    <property type="match status" value="1"/>
</dbReference>
<dbReference type="SUPFAM" id="SSF52172">
    <property type="entry name" value="CheY-like"/>
    <property type="match status" value="1"/>
</dbReference>
<comment type="catalytic activity">
    <reaction evidence="1">
        <text>ATP + protein L-histidine = ADP + protein N-phospho-L-histidine.</text>
        <dbReference type="EC" id="2.7.13.3"/>
    </reaction>
</comment>
<dbReference type="PANTHER" id="PTHR43065">
    <property type="entry name" value="SENSOR HISTIDINE KINASE"/>
    <property type="match status" value="1"/>
</dbReference>
<dbReference type="InterPro" id="IPR003018">
    <property type="entry name" value="GAF"/>
</dbReference>
<evidence type="ECO:0000256" key="6">
    <source>
        <dbReference type="PROSITE-ProRule" id="PRU00169"/>
    </source>
</evidence>
<dbReference type="InterPro" id="IPR005467">
    <property type="entry name" value="His_kinase_dom"/>
</dbReference>
<dbReference type="InterPro" id="IPR004358">
    <property type="entry name" value="Sig_transdc_His_kin-like_C"/>
</dbReference>
<evidence type="ECO:0000256" key="2">
    <source>
        <dbReference type="ARBA" id="ARBA00012438"/>
    </source>
</evidence>
<dbReference type="InterPro" id="IPR003661">
    <property type="entry name" value="HisK_dim/P_dom"/>
</dbReference>
<dbReference type="CDD" id="cd00082">
    <property type="entry name" value="HisKA"/>
    <property type="match status" value="1"/>
</dbReference>
<evidence type="ECO:0000259" key="8">
    <source>
        <dbReference type="PROSITE" id="PS50110"/>
    </source>
</evidence>
<evidence type="ECO:0000256" key="5">
    <source>
        <dbReference type="ARBA" id="ARBA00022777"/>
    </source>
</evidence>
<evidence type="ECO:0000313" key="9">
    <source>
        <dbReference type="EMBL" id="HET97127.1"/>
    </source>
</evidence>
<feature type="domain" description="Histidine kinase" evidence="7">
    <location>
        <begin position="200"/>
        <end position="422"/>
    </location>
</feature>
<dbReference type="Pfam" id="PF00512">
    <property type="entry name" value="HisKA"/>
    <property type="match status" value="1"/>
</dbReference>
<evidence type="ECO:0000259" key="7">
    <source>
        <dbReference type="PROSITE" id="PS50109"/>
    </source>
</evidence>
<dbReference type="EMBL" id="DSDS01000006">
    <property type="protein sequence ID" value="HET97127.1"/>
    <property type="molecule type" value="Genomic_DNA"/>
</dbReference>
<feature type="modified residue" description="4-aspartylphosphate" evidence="6">
    <location>
        <position position="494"/>
    </location>
</feature>
<keyword evidence="4" id="KW-0808">Transferase</keyword>
<dbReference type="SMART" id="SM00448">
    <property type="entry name" value="REC"/>
    <property type="match status" value="1"/>
</dbReference>
<keyword evidence="5" id="KW-0418">Kinase</keyword>
<dbReference type="SUPFAM" id="SSF55781">
    <property type="entry name" value="GAF domain-like"/>
    <property type="match status" value="1"/>
</dbReference>
<dbReference type="Pfam" id="PF13185">
    <property type="entry name" value="GAF_2"/>
    <property type="match status" value="1"/>
</dbReference>
<evidence type="ECO:0000256" key="1">
    <source>
        <dbReference type="ARBA" id="ARBA00000085"/>
    </source>
</evidence>
<dbReference type="InterPro" id="IPR029016">
    <property type="entry name" value="GAF-like_dom_sf"/>
</dbReference>
<evidence type="ECO:0000256" key="3">
    <source>
        <dbReference type="ARBA" id="ARBA00022553"/>
    </source>
</evidence>
<dbReference type="EC" id="2.7.13.3" evidence="2"/>
<dbReference type="InterPro" id="IPR036097">
    <property type="entry name" value="HisK_dim/P_sf"/>
</dbReference>
<proteinExistence type="predicted"/>
<protein>
    <recommendedName>
        <fullName evidence="2">histidine kinase</fullName>
        <ecNumber evidence="2">2.7.13.3</ecNumber>
    </recommendedName>
</protein>
<dbReference type="Gene3D" id="3.40.50.2300">
    <property type="match status" value="1"/>
</dbReference>
<reference evidence="9" key="1">
    <citation type="journal article" date="2020" name="mSystems">
        <title>Genome- and Community-Level Interaction Insights into Carbon Utilization and Element Cycling Functions of Hydrothermarchaeota in Hydrothermal Sediment.</title>
        <authorList>
            <person name="Zhou Z."/>
            <person name="Liu Y."/>
            <person name="Xu W."/>
            <person name="Pan J."/>
            <person name="Luo Z.H."/>
            <person name="Li M."/>
        </authorList>
    </citation>
    <scope>NUCLEOTIDE SEQUENCE [LARGE SCALE GENOMIC DNA]</scope>
    <source>
        <strain evidence="9">SpSt-1224</strain>
    </source>
</reference>
<feature type="domain" description="Response regulatory" evidence="8">
    <location>
        <begin position="443"/>
        <end position="559"/>
    </location>
</feature>
<accession>A0A7C2TGH5</accession>
<dbReference type="Pfam" id="PF00072">
    <property type="entry name" value="Response_reg"/>
    <property type="match status" value="1"/>
</dbReference>
<organism evidence="9">
    <name type="scientific">Desulfurivibrio alkaliphilus</name>
    <dbReference type="NCBI Taxonomy" id="427923"/>
    <lineage>
        <taxon>Bacteria</taxon>
        <taxon>Pseudomonadati</taxon>
        <taxon>Thermodesulfobacteriota</taxon>
        <taxon>Desulfobulbia</taxon>
        <taxon>Desulfobulbales</taxon>
        <taxon>Desulfobulbaceae</taxon>
        <taxon>Desulfurivibrio</taxon>
    </lineage>
</organism>